<keyword evidence="1" id="KW-0812">Transmembrane</keyword>
<keyword evidence="3" id="KW-1185">Reference proteome</keyword>
<dbReference type="RefSeq" id="WP_228179811.1">
    <property type="nucleotide sequence ID" value="NZ_BJDT01000003.1"/>
</dbReference>
<sequence length="30" mass="3525">MSVFQAVSLMILFGNFLLMLLTYIDNHHKK</sequence>
<dbReference type="EMBL" id="JBHSSG010000011">
    <property type="protein sequence ID" value="MFC6178786.1"/>
    <property type="molecule type" value="Genomic_DNA"/>
</dbReference>
<accession>A0ABW1RTN1</accession>
<feature type="transmembrane region" description="Helical" evidence="1">
    <location>
        <begin position="6"/>
        <end position="24"/>
    </location>
</feature>
<gene>
    <name evidence="2" type="ORF">ACFQGR_05250</name>
</gene>
<keyword evidence="1" id="KW-1133">Transmembrane helix</keyword>
<dbReference type="InterPro" id="IPR031616">
    <property type="entry name" value="BsrE-like"/>
</dbReference>
<protein>
    <submittedName>
        <fullName evidence="2">Holin-like toxin</fullName>
    </submittedName>
</protein>
<evidence type="ECO:0000313" key="2">
    <source>
        <dbReference type="EMBL" id="MFC6178786.1"/>
    </source>
</evidence>
<comment type="caution">
    <text evidence="2">The sequence shown here is derived from an EMBL/GenBank/DDBJ whole genome shotgun (WGS) entry which is preliminary data.</text>
</comment>
<dbReference type="Proteomes" id="UP001596158">
    <property type="component" value="Unassembled WGS sequence"/>
</dbReference>
<proteinExistence type="predicted"/>
<evidence type="ECO:0000256" key="1">
    <source>
        <dbReference type="SAM" id="Phobius"/>
    </source>
</evidence>
<organism evidence="2 3">
    <name type="scientific">Weissella sagaensis</name>
    <dbReference type="NCBI Taxonomy" id="2559928"/>
    <lineage>
        <taxon>Bacteria</taxon>
        <taxon>Bacillati</taxon>
        <taxon>Bacillota</taxon>
        <taxon>Bacilli</taxon>
        <taxon>Lactobacillales</taxon>
        <taxon>Lactobacillaceae</taxon>
        <taxon>Weissella</taxon>
    </lineage>
</organism>
<evidence type="ECO:0000313" key="3">
    <source>
        <dbReference type="Proteomes" id="UP001596158"/>
    </source>
</evidence>
<dbReference type="Pfam" id="PF16935">
    <property type="entry name" value="Hol_Tox"/>
    <property type="match status" value="1"/>
</dbReference>
<reference evidence="3" key="1">
    <citation type="journal article" date="2019" name="Int. J. Syst. Evol. Microbiol.">
        <title>The Global Catalogue of Microorganisms (GCM) 10K type strain sequencing project: providing services to taxonomists for standard genome sequencing and annotation.</title>
        <authorList>
            <consortium name="The Broad Institute Genomics Platform"/>
            <consortium name="The Broad Institute Genome Sequencing Center for Infectious Disease"/>
            <person name="Wu L."/>
            <person name="Ma J."/>
        </authorList>
    </citation>
    <scope>NUCLEOTIDE SEQUENCE [LARGE SCALE GENOMIC DNA]</scope>
    <source>
        <strain evidence="3">CCM 8924</strain>
    </source>
</reference>
<keyword evidence="1" id="KW-0472">Membrane</keyword>
<name>A0ABW1RTN1_9LACO</name>